<comment type="caution">
    <text evidence="5">The sequence shown here is derived from an EMBL/GenBank/DDBJ whole genome shotgun (WGS) entry which is preliminary data.</text>
</comment>
<comment type="similarity">
    <text evidence="1">Belongs to the type-I restriction system S methylase family.</text>
</comment>
<dbReference type="InterPro" id="IPR000055">
    <property type="entry name" value="Restrct_endonuc_typeI_TRD"/>
</dbReference>
<feature type="domain" description="Type I restriction modification DNA specificity" evidence="4">
    <location>
        <begin position="297"/>
        <end position="434"/>
    </location>
</feature>
<evidence type="ECO:0000256" key="2">
    <source>
        <dbReference type="ARBA" id="ARBA00022747"/>
    </source>
</evidence>
<accession>A0A8J7C6H1</accession>
<keyword evidence="6" id="KW-1185">Reference proteome</keyword>
<dbReference type="GO" id="GO:0009307">
    <property type="term" value="P:DNA restriction-modification system"/>
    <property type="evidence" value="ECO:0007669"/>
    <property type="project" value="UniProtKB-KW"/>
</dbReference>
<dbReference type="EMBL" id="JACXAE010000069">
    <property type="protein sequence ID" value="MBD2774314.1"/>
    <property type="molecule type" value="Genomic_DNA"/>
</dbReference>
<dbReference type="PANTHER" id="PTHR30408:SF12">
    <property type="entry name" value="TYPE I RESTRICTION ENZYME MJAVIII SPECIFICITY SUBUNIT"/>
    <property type="match status" value="1"/>
</dbReference>
<sequence>MSRKMICALGQFKDSPLQKIPKDWDIVCLKDEINVLHGYAFVGDYFTDSPPGEVLLVPGNFHREGGIYFNDNNTKYYQGLIPDGTLLNNGDLLIVMTDLSPRTLILGRVVQLQLPFRVLHNQRIGKIVPKLPDTWDKRFLMLVINSDRVRSNIISNATGTTVRHTSPDRITANVVPKPSVREQSKIADIIDTIDAAIAHTEALIHKLKQIKAGLLHDLLTCGLDENGELRDAIAHPEQFKDSPFGRIPKDWDLCPLYYFAQRKKNSFVNGPFGSDLLARELIDEGVPVIYVRDVKSGEYERVSTVHVSNKKAKELSFCDVQYGDVLIAKVGDPPCDAAPYFSYETAIITQDVIRIRPSDDTDTFFLVNLINSQITKKSVETITIAGTRKRVSLTEFKNIEIPKPSLEEQRKISSILREQDRKIHSEEAYLKKLKLQKKGLMHDLLTGKMRVNEIKQ</sequence>
<evidence type="ECO:0000313" key="5">
    <source>
        <dbReference type="EMBL" id="MBD2774314.1"/>
    </source>
</evidence>
<evidence type="ECO:0000256" key="3">
    <source>
        <dbReference type="ARBA" id="ARBA00023125"/>
    </source>
</evidence>
<gene>
    <name evidence="5" type="ORF">ICL16_20120</name>
</gene>
<evidence type="ECO:0000256" key="1">
    <source>
        <dbReference type="ARBA" id="ARBA00010923"/>
    </source>
</evidence>
<name>A0A8J7C6H1_9CYAN</name>
<feature type="domain" description="Type I restriction modification DNA specificity" evidence="4">
    <location>
        <begin position="21"/>
        <end position="209"/>
    </location>
</feature>
<reference evidence="5" key="1">
    <citation type="submission" date="2020-09" db="EMBL/GenBank/DDBJ databases">
        <title>Iningainema tapete sp. nov. (Scytonemataceae, Cyanobacteria) from greenhouses in central Florida (USA) produces two types of nodularin with biosynthetic potential for microcystin-LR and anabaenopeptins.</title>
        <authorList>
            <person name="Berthold D.E."/>
            <person name="Lefler F.W."/>
            <person name="Huang I.-S."/>
            <person name="Abdulla H."/>
            <person name="Zimba P.V."/>
            <person name="Laughinghouse H.D. IV."/>
        </authorList>
    </citation>
    <scope>NUCLEOTIDE SEQUENCE</scope>
    <source>
        <strain evidence="5">BLCCT55</strain>
    </source>
</reference>
<dbReference type="RefSeq" id="WP_190831159.1">
    <property type="nucleotide sequence ID" value="NZ_CAWPPI010000069.1"/>
</dbReference>
<dbReference type="SUPFAM" id="SSF116734">
    <property type="entry name" value="DNA methylase specificity domain"/>
    <property type="match status" value="2"/>
</dbReference>
<dbReference type="Gene3D" id="3.90.220.20">
    <property type="entry name" value="DNA methylase specificity domains"/>
    <property type="match status" value="2"/>
</dbReference>
<keyword evidence="2" id="KW-0680">Restriction system</keyword>
<dbReference type="Gene3D" id="1.10.287.1120">
    <property type="entry name" value="Bipartite methylase S protein"/>
    <property type="match status" value="1"/>
</dbReference>
<dbReference type="InterPro" id="IPR052021">
    <property type="entry name" value="Type-I_RS_S_subunit"/>
</dbReference>
<dbReference type="InterPro" id="IPR044946">
    <property type="entry name" value="Restrct_endonuc_typeI_TRD_sf"/>
</dbReference>
<protein>
    <submittedName>
        <fullName evidence="5">Restriction endonuclease subunit S</fullName>
    </submittedName>
</protein>
<keyword evidence="5" id="KW-0255">Endonuclease</keyword>
<organism evidence="5 6">
    <name type="scientific">Iningainema tapete BLCC-T55</name>
    <dbReference type="NCBI Taxonomy" id="2748662"/>
    <lineage>
        <taxon>Bacteria</taxon>
        <taxon>Bacillati</taxon>
        <taxon>Cyanobacteriota</taxon>
        <taxon>Cyanophyceae</taxon>
        <taxon>Nostocales</taxon>
        <taxon>Scytonemataceae</taxon>
        <taxon>Iningainema tapete</taxon>
    </lineage>
</organism>
<dbReference type="AlphaFoldDB" id="A0A8J7C6H1"/>
<dbReference type="GO" id="GO:0003677">
    <property type="term" value="F:DNA binding"/>
    <property type="evidence" value="ECO:0007669"/>
    <property type="project" value="UniProtKB-KW"/>
</dbReference>
<dbReference type="Proteomes" id="UP000629098">
    <property type="component" value="Unassembled WGS sequence"/>
</dbReference>
<keyword evidence="5" id="KW-0540">Nuclease</keyword>
<evidence type="ECO:0000313" key="6">
    <source>
        <dbReference type="Proteomes" id="UP000629098"/>
    </source>
</evidence>
<keyword evidence="5" id="KW-0378">Hydrolase</keyword>
<dbReference type="PANTHER" id="PTHR30408">
    <property type="entry name" value="TYPE-1 RESTRICTION ENZYME ECOKI SPECIFICITY PROTEIN"/>
    <property type="match status" value="1"/>
</dbReference>
<proteinExistence type="inferred from homology"/>
<keyword evidence="3" id="KW-0238">DNA-binding</keyword>
<evidence type="ECO:0000259" key="4">
    <source>
        <dbReference type="Pfam" id="PF01420"/>
    </source>
</evidence>
<dbReference type="GO" id="GO:0004519">
    <property type="term" value="F:endonuclease activity"/>
    <property type="evidence" value="ECO:0007669"/>
    <property type="project" value="UniProtKB-KW"/>
</dbReference>
<dbReference type="Pfam" id="PF01420">
    <property type="entry name" value="Methylase_S"/>
    <property type="match status" value="2"/>
</dbReference>